<dbReference type="Pfam" id="PF07690">
    <property type="entry name" value="MFS_1"/>
    <property type="match status" value="1"/>
</dbReference>
<evidence type="ECO:0000259" key="10">
    <source>
        <dbReference type="PROSITE" id="PS50850"/>
    </source>
</evidence>
<feature type="transmembrane region" description="Helical" evidence="9">
    <location>
        <begin position="176"/>
        <end position="196"/>
    </location>
</feature>
<dbReference type="AlphaFoldDB" id="A0A7J0CQV4"/>
<feature type="domain" description="Major facilitator superfamily (MFS) profile" evidence="10">
    <location>
        <begin position="22"/>
        <end position="314"/>
    </location>
</feature>
<reference evidence="11 12" key="1">
    <citation type="submission" date="2020-05" db="EMBL/GenBank/DDBJ databases">
        <title>Whole genome shotgun sequence of Streptomyces microflavus NBRC 13062.</title>
        <authorList>
            <person name="Komaki H."/>
            <person name="Tamura T."/>
        </authorList>
    </citation>
    <scope>NUCLEOTIDE SEQUENCE [LARGE SCALE GENOMIC DNA]</scope>
    <source>
        <strain evidence="11 12">NBRC 13062</strain>
    </source>
</reference>
<dbReference type="GO" id="GO:0005886">
    <property type="term" value="C:plasma membrane"/>
    <property type="evidence" value="ECO:0007669"/>
    <property type="project" value="UniProtKB-SubCell"/>
</dbReference>
<evidence type="ECO:0000313" key="12">
    <source>
        <dbReference type="Proteomes" id="UP000498740"/>
    </source>
</evidence>
<keyword evidence="5 9" id="KW-1133">Transmembrane helix</keyword>
<feature type="compositionally biased region" description="Low complexity" evidence="8">
    <location>
        <begin position="240"/>
        <end position="271"/>
    </location>
</feature>
<dbReference type="Gene3D" id="1.20.1720.10">
    <property type="entry name" value="Multidrug resistance protein D"/>
    <property type="match status" value="1"/>
</dbReference>
<dbReference type="PANTHER" id="PTHR42718:SF46">
    <property type="entry name" value="BLR6921 PROTEIN"/>
    <property type="match status" value="1"/>
</dbReference>
<dbReference type="PANTHER" id="PTHR42718">
    <property type="entry name" value="MAJOR FACILITATOR SUPERFAMILY MULTIDRUG TRANSPORTER MFSC"/>
    <property type="match status" value="1"/>
</dbReference>
<evidence type="ECO:0000256" key="5">
    <source>
        <dbReference type="ARBA" id="ARBA00022989"/>
    </source>
</evidence>
<sequence length="314" mass="32807">MSTPPSPSSSGTDRMTGRAWGVLLVLCGAIFLEGIDVAMLNVALPAIRADLGLSTGTLQWVMSAYVLGYGGFMLLGGRAADLFGRRRMFILWLVVFLLFSGLGGLATEGWMLILARFVTGIAAAFMTPAGLSIITTGFPEGPQRNKALLVYSGTAAGGFSIGLVVGGLLSAVDWRWVFFAPVILSFGILLAALRLVPKSPRPDRTGQGSTWPERSPSPSASCSSSSASSGPHTPRPPGQRPRSAPRSCSSSRSSSSSAARPRRWCAWASSATGRWSAPTCRGCSSPRASSASSSSPCSICRSCEAGRPSRRASP</sequence>
<feature type="region of interest" description="Disordered" evidence="8">
    <location>
        <begin position="200"/>
        <end position="314"/>
    </location>
</feature>
<feature type="transmembrane region" description="Helical" evidence="9">
    <location>
        <begin position="148"/>
        <end position="170"/>
    </location>
</feature>
<dbReference type="SUPFAM" id="SSF103473">
    <property type="entry name" value="MFS general substrate transporter"/>
    <property type="match status" value="1"/>
</dbReference>
<evidence type="ECO:0000256" key="9">
    <source>
        <dbReference type="SAM" id="Phobius"/>
    </source>
</evidence>
<feature type="transmembrane region" description="Helical" evidence="9">
    <location>
        <begin position="60"/>
        <end position="77"/>
    </location>
</feature>
<dbReference type="PROSITE" id="PS50850">
    <property type="entry name" value="MFS"/>
    <property type="match status" value="1"/>
</dbReference>
<dbReference type="InterPro" id="IPR011701">
    <property type="entry name" value="MFS"/>
</dbReference>
<dbReference type="GO" id="GO:0046677">
    <property type="term" value="P:response to antibiotic"/>
    <property type="evidence" value="ECO:0007669"/>
    <property type="project" value="UniProtKB-KW"/>
</dbReference>
<dbReference type="CDD" id="cd17321">
    <property type="entry name" value="MFS_MMR_MDR_like"/>
    <property type="match status" value="1"/>
</dbReference>
<dbReference type="Proteomes" id="UP000498740">
    <property type="component" value="Unassembled WGS sequence"/>
</dbReference>
<comment type="caution">
    <text evidence="11">The sequence shown here is derived from an EMBL/GenBank/DDBJ whole genome shotgun (WGS) entry which is preliminary data.</text>
</comment>
<evidence type="ECO:0000256" key="2">
    <source>
        <dbReference type="ARBA" id="ARBA00022448"/>
    </source>
</evidence>
<feature type="compositionally biased region" description="Low complexity" evidence="8">
    <location>
        <begin position="283"/>
        <end position="303"/>
    </location>
</feature>
<feature type="compositionally biased region" description="Low complexity" evidence="8">
    <location>
        <begin position="216"/>
        <end position="229"/>
    </location>
</feature>
<accession>A0A7J0CQV4</accession>
<evidence type="ECO:0000256" key="4">
    <source>
        <dbReference type="ARBA" id="ARBA00022692"/>
    </source>
</evidence>
<gene>
    <name evidence="11" type="ORF">Smic_26410</name>
</gene>
<evidence type="ECO:0000256" key="1">
    <source>
        <dbReference type="ARBA" id="ARBA00004651"/>
    </source>
</evidence>
<feature type="transmembrane region" description="Helical" evidence="9">
    <location>
        <begin position="113"/>
        <end position="136"/>
    </location>
</feature>
<dbReference type="GO" id="GO:0022857">
    <property type="term" value="F:transmembrane transporter activity"/>
    <property type="evidence" value="ECO:0007669"/>
    <property type="project" value="InterPro"/>
</dbReference>
<comment type="subcellular location">
    <subcellularLocation>
        <location evidence="1">Cell membrane</location>
        <topology evidence="1">Multi-pass membrane protein</topology>
    </subcellularLocation>
</comment>
<keyword evidence="3" id="KW-1003">Cell membrane</keyword>
<evidence type="ECO:0000313" key="11">
    <source>
        <dbReference type="EMBL" id="GFN04085.1"/>
    </source>
</evidence>
<proteinExistence type="predicted"/>
<keyword evidence="4 9" id="KW-0812">Transmembrane</keyword>
<keyword evidence="6 9" id="KW-0472">Membrane</keyword>
<evidence type="ECO:0000256" key="6">
    <source>
        <dbReference type="ARBA" id="ARBA00023136"/>
    </source>
</evidence>
<evidence type="ECO:0000256" key="7">
    <source>
        <dbReference type="ARBA" id="ARBA00023251"/>
    </source>
</evidence>
<evidence type="ECO:0000256" key="3">
    <source>
        <dbReference type="ARBA" id="ARBA00022475"/>
    </source>
</evidence>
<protein>
    <recommendedName>
        <fullName evidence="10">Major facilitator superfamily (MFS) profile domain-containing protein</fullName>
    </recommendedName>
</protein>
<keyword evidence="2" id="KW-0813">Transport</keyword>
<name>A0A7J0CQV4_STRMI</name>
<evidence type="ECO:0000256" key="8">
    <source>
        <dbReference type="SAM" id="MobiDB-lite"/>
    </source>
</evidence>
<keyword evidence="7" id="KW-0046">Antibiotic resistance</keyword>
<feature type="transmembrane region" description="Helical" evidence="9">
    <location>
        <begin position="89"/>
        <end position="107"/>
    </location>
</feature>
<organism evidence="11 12">
    <name type="scientific">Streptomyces microflavus</name>
    <name type="common">Streptomyces lipmanii</name>
    <dbReference type="NCBI Taxonomy" id="1919"/>
    <lineage>
        <taxon>Bacteria</taxon>
        <taxon>Bacillati</taxon>
        <taxon>Actinomycetota</taxon>
        <taxon>Actinomycetes</taxon>
        <taxon>Kitasatosporales</taxon>
        <taxon>Streptomycetaceae</taxon>
        <taxon>Streptomyces</taxon>
    </lineage>
</organism>
<dbReference type="InterPro" id="IPR036259">
    <property type="entry name" value="MFS_trans_sf"/>
</dbReference>
<dbReference type="InterPro" id="IPR020846">
    <property type="entry name" value="MFS_dom"/>
</dbReference>
<feature type="transmembrane region" description="Helical" evidence="9">
    <location>
        <begin position="20"/>
        <end position="40"/>
    </location>
</feature>
<dbReference type="EMBL" id="BLWD01000001">
    <property type="protein sequence ID" value="GFN04085.1"/>
    <property type="molecule type" value="Genomic_DNA"/>
</dbReference>